<evidence type="ECO:0000256" key="1">
    <source>
        <dbReference type="ARBA" id="ARBA00010757"/>
    </source>
</evidence>
<evidence type="ECO:0000256" key="6">
    <source>
        <dbReference type="HAMAP-Rule" id="MF_00122"/>
    </source>
</evidence>
<dbReference type="InterPro" id="IPR036113">
    <property type="entry name" value="Asp/Glu-ADT_sf_sub_c"/>
</dbReference>
<dbReference type="GO" id="GO:0050567">
    <property type="term" value="F:glutaminyl-tRNA synthase (glutamine-hydrolyzing) activity"/>
    <property type="evidence" value="ECO:0007669"/>
    <property type="project" value="UniProtKB-UniRule"/>
</dbReference>
<comment type="function">
    <text evidence="3 6">Allows the formation of correctly charged Asn-tRNA(Asn) or Gln-tRNA(Gln) through the transamidation of misacylated Asp-tRNA(Asn) or Glu-tRNA(Gln) in organisms which lack either or both of asparaginyl-tRNA or glutaminyl-tRNA synthetases. The reaction takes place in the presence of glutamine and ATP through an activated phospho-Asp-tRNA(Asn) or phospho-Glu-tRNA(Gln).</text>
</comment>
<dbReference type="GO" id="GO:0005524">
    <property type="term" value="F:ATP binding"/>
    <property type="evidence" value="ECO:0007669"/>
    <property type="project" value="UniProtKB-KW"/>
</dbReference>
<dbReference type="AlphaFoldDB" id="A0A938X569"/>
<proteinExistence type="inferred from homology"/>
<keyword evidence="6" id="KW-0648">Protein biosynthesis</keyword>
<accession>A0A938X569</accession>
<comment type="catalytic activity">
    <reaction evidence="5 6">
        <text>L-glutamyl-tRNA(Gln) + L-glutamine + ATP + H2O = L-glutaminyl-tRNA(Gln) + L-glutamate + ADP + phosphate + H(+)</text>
        <dbReference type="Rhea" id="RHEA:17521"/>
        <dbReference type="Rhea" id="RHEA-COMP:9681"/>
        <dbReference type="Rhea" id="RHEA-COMP:9684"/>
        <dbReference type="ChEBI" id="CHEBI:15377"/>
        <dbReference type="ChEBI" id="CHEBI:15378"/>
        <dbReference type="ChEBI" id="CHEBI:29985"/>
        <dbReference type="ChEBI" id="CHEBI:30616"/>
        <dbReference type="ChEBI" id="CHEBI:43474"/>
        <dbReference type="ChEBI" id="CHEBI:58359"/>
        <dbReference type="ChEBI" id="CHEBI:78520"/>
        <dbReference type="ChEBI" id="CHEBI:78521"/>
        <dbReference type="ChEBI" id="CHEBI:456216"/>
    </reaction>
</comment>
<organism evidence="8 9">
    <name type="scientific">Merdimmobilis hominis</name>
    <dbReference type="NCBI Taxonomy" id="2897707"/>
    <lineage>
        <taxon>Bacteria</taxon>
        <taxon>Bacillati</taxon>
        <taxon>Bacillota</taxon>
        <taxon>Clostridia</taxon>
        <taxon>Eubacteriales</taxon>
        <taxon>Oscillospiraceae</taxon>
        <taxon>Merdimmobilis</taxon>
    </lineage>
</organism>
<dbReference type="Proteomes" id="UP000774750">
    <property type="component" value="Unassembled WGS sequence"/>
</dbReference>
<comment type="similarity">
    <text evidence="1 6">Belongs to the GatC family.</text>
</comment>
<protein>
    <recommendedName>
        <fullName evidence="6">Aspartyl/glutamyl-tRNA(Asn/Gln) amidotransferase subunit C</fullName>
        <shortName evidence="6">Asp/Glu-ADT subunit C</shortName>
        <ecNumber evidence="6">6.3.5.-</ecNumber>
    </recommendedName>
</protein>
<evidence type="ECO:0000256" key="4">
    <source>
        <dbReference type="ARBA" id="ARBA00047380"/>
    </source>
</evidence>
<keyword evidence="9" id="KW-1185">Reference proteome</keyword>
<dbReference type="EC" id="6.3.5.-" evidence="6"/>
<dbReference type="GO" id="GO:0070681">
    <property type="term" value="P:glutaminyl-tRNAGln biosynthesis via transamidation"/>
    <property type="evidence" value="ECO:0007669"/>
    <property type="project" value="TreeGrafter"/>
</dbReference>
<dbReference type="NCBIfam" id="TIGR00135">
    <property type="entry name" value="gatC"/>
    <property type="match status" value="1"/>
</dbReference>
<sequence length="89" mass="10265">MKVDVKRLAKLARIRISEEQEVRYEQQMQDIIEMVEKLPPLESRDSLVDPDHPMTLRKDVPSAPYKRDDILKNAPQVQAGCVVVPKVIE</sequence>
<dbReference type="GO" id="GO:0006450">
    <property type="term" value="P:regulation of translational fidelity"/>
    <property type="evidence" value="ECO:0007669"/>
    <property type="project" value="InterPro"/>
</dbReference>
<name>A0A938X569_9FIRM</name>
<keyword evidence="6" id="KW-0436">Ligase</keyword>
<evidence type="ECO:0000256" key="5">
    <source>
        <dbReference type="ARBA" id="ARBA00047913"/>
    </source>
</evidence>
<dbReference type="InterPro" id="IPR003837">
    <property type="entry name" value="GatC"/>
</dbReference>
<dbReference type="EMBL" id="JACJKY010000001">
    <property type="protein sequence ID" value="MBM6919739.1"/>
    <property type="molecule type" value="Genomic_DNA"/>
</dbReference>
<evidence type="ECO:0000313" key="8">
    <source>
        <dbReference type="EMBL" id="MBM6919739.1"/>
    </source>
</evidence>
<comment type="catalytic activity">
    <reaction evidence="4 6">
        <text>L-aspartyl-tRNA(Asn) + L-glutamine + ATP + H2O = L-asparaginyl-tRNA(Asn) + L-glutamate + ADP + phosphate + 2 H(+)</text>
        <dbReference type="Rhea" id="RHEA:14513"/>
        <dbReference type="Rhea" id="RHEA-COMP:9674"/>
        <dbReference type="Rhea" id="RHEA-COMP:9677"/>
        <dbReference type="ChEBI" id="CHEBI:15377"/>
        <dbReference type="ChEBI" id="CHEBI:15378"/>
        <dbReference type="ChEBI" id="CHEBI:29985"/>
        <dbReference type="ChEBI" id="CHEBI:30616"/>
        <dbReference type="ChEBI" id="CHEBI:43474"/>
        <dbReference type="ChEBI" id="CHEBI:58359"/>
        <dbReference type="ChEBI" id="CHEBI:78515"/>
        <dbReference type="ChEBI" id="CHEBI:78516"/>
        <dbReference type="ChEBI" id="CHEBI:456216"/>
    </reaction>
</comment>
<reference evidence="8" key="1">
    <citation type="submission" date="2020-08" db="EMBL/GenBank/DDBJ databases">
        <authorList>
            <person name="Cejkova D."/>
            <person name="Kubasova T."/>
            <person name="Jahodarova E."/>
            <person name="Rychlik I."/>
        </authorList>
    </citation>
    <scope>NUCLEOTIDE SEQUENCE</scope>
    <source>
        <strain evidence="8">An559</strain>
    </source>
</reference>
<dbReference type="RefSeq" id="WP_204443807.1">
    <property type="nucleotide sequence ID" value="NZ_JACJKY010000001.1"/>
</dbReference>
<feature type="region of interest" description="Disordered" evidence="7">
    <location>
        <begin position="42"/>
        <end position="61"/>
    </location>
</feature>
<dbReference type="Pfam" id="PF02686">
    <property type="entry name" value="GatC"/>
    <property type="match status" value="1"/>
</dbReference>
<evidence type="ECO:0000256" key="2">
    <source>
        <dbReference type="ARBA" id="ARBA00011123"/>
    </source>
</evidence>
<gene>
    <name evidence="6 8" type="primary">gatC</name>
    <name evidence="8" type="ORF">H6A12_00965</name>
</gene>
<evidence type="ECO:0000256" key="3">
    <source>
        <dbReference type="ARBA" id="ARBA00024799"/>
    </source>
</evidence>
<dbReference type="SUPFAM" id="SSF141000">
    <property type="entry name" value="Glu-tRNAGln amidotransferase C subunit"/>
    <property type="match status" value="1"/>
</dbReference>
<dbReference type="PANTHER" id="PTHR15004">
    <property type="entry name" value="GLUTAMYL-TRNA(GLN) AMIDOTRANSFERASE SUBUNIT C, MITOCHONDRIAL"/>
    <property type="match status" value="1"/>
</dbReference>
<dbReference type="GO" id="GO:0006412">
    <property type="term" value="P:translation"/>
    <property type="evidence" value="ECO:0007669"/>
    <property type="project" value="UniProtKB-UniRule"/>
</dbReference>
<evidence type="ECO:0000256" key="7">
    <source>
        <dbReference type="SAM" id="MobiDB-lite"/>
    </source>
</evidence>
<dbReference type="PANTHER" id="PTHR15004:SF0">
    <property type="entry name" value="GLUTAMYL-TRNA(GLN) AMIDOTRANSFERASE SUBUNIT C, MITOCHONDRIAL"/>
    <property type="match status" value="1"/>
</dbReference>
<evidence type="ECO:0000313" key="9">
    <source>
        <dbReference type="Proteomes" id="UP000774750"/>
    </source>
</evidence>
<dbReference type="HAMAP" id="MF_00122">
    <property type="entry name" value="GatC"/>
    <property type="match status" value="1"/>
</dbReference>
<reference evidence="8" key="2">
    <citation type="journal article" date="2021" name="Sci. Rep.">
        <title>The distribution of antibiotic resistance genes in chicken gut microbiota commensals.</title>
        <authorList>
            <person name="Juricova H."/>
            <person name="Matiasovicova J."/>
            <person name="Kubasova T."/>
            <person name="Cejkova D."/>
            <person name="Rychlik I."/>
        </authorList>
    </citation>
    <scope>NUCLEOTIDE SEQUENCE</scope>
    <source>
        <strain evidence="8">An559</strain>
    </source>
</reference>
<comment type="subunit">
    <text evidence="2 6">Heterotrimer of A, B and C subunits.</text>
</comment>
<comment type="caution">
    <text evidence="8">The sequence shown here is derived from an EMBL/GenBank/DDBJ whole genome shotgun (WGS) entry which is preliminary data.</text>
</comment>
<dbReference type="Gene3D" id="1.10.20.60">
    <property type="entry name" value="Glu-tRNAGln amidotransferase C subunit, N-terminal domain"/>
    <property type="match status" value="1"/>
</dbReference>
<keyword evidence="6" id="KW-0547">Nucleotide-binding</keyword>
<keyword evidence="6" id="KW-0067">ATP-binding</keyword>